<evidence type="ECO:0000313" key="1">
    <source>
        <dbReference type="EMBL" id="PZQ52559.1"/>
    </source>
</evidence>
<dbReference type="AlphaFoldDB" id="A0A2W5NJW9"/>
<dbReference type="EMBL" id="QFPW01000001">
    <property type="protein sequence ID" value="PZQ52559.1"/>
    <property type="molecule type" value="Genomic_DNA"/>
</dbReference>
<reference evidence="1 2" key="1">
    <citation type="submission" date="2017-08" db="EMBL/GenBank/DDBJ databases">
        <title>Infants hospitalized years apart are colonized by the same room-sourced microbial strains.</title>
        <authorList>
            <person name="Brooks B."/>
            <person name="Olm M.R."/>
            <person name="Firek B.A."/>
            <person name="Baker R."/>
            <person name="Thomas B.C."/>
            <person name="Morowitz M.J."/>
            <person name="Banfield J.F."/>
        </authorList>
    </citation>
    <scope>NUCLEOTIDE SEQUENCE [LARGE SCALE GENOMIC DNA]</scope>
    <source>
        <strain evidence="1">S2_005_002_R2_34</strain>
    </source>
</reference>
<organism evidence="1 2">
    <name type="scientific">Rhodovulum sulfidophilum</name>
    <name type="common">Rhodobacter sulfidophilus</name>
    <dbReference type="NCBI Taxonomy" id="35806"/>
    <lineage>
        <taxon>Bacteria</taxon>
        <taxon>Pseudomonadati</taxon>
        <taxon>Pseudomonadota</taxon>
        <taxon>Alphaproteobacteria</taxon>
        <taxon>Rhodobacterales</taxon>
        <taxon>Paracoccaceae</taxon>
        <taxon>Rhodovulum</taxon>
    </lineage>
</organism>
<evidence type="ECO:0000313" key="2">
    <source>
        <dbReference type="Proteomes" id="UP000249185"/>
    </source>
</evidence>
<gene>
    <name evidence="1" type="ORF">DI556_02605</name>
</gene>
<protein>
    <submittedName>
        <fullName evidence="1">L-asparaginase</fullName>
    </submittedName>
</protein>
<dbReference type="PANTHER" id="PTHR42110">
    <property type="entry name" value="L-ASPARAGINASE, PUTATIVE (AFU_ORTHOLOGUE AFUA_3G11890)-RELATED"/>
    <property type="match status" value="1"/>
</dbReference>
<accession>A0A2W5NJW9</accession>
<dbReference type="Proteomes" id="UP000249185">
    <property type="component" value="Unassembled WGS sequence"/>
</dbReference>
<dbReference type="Pfam" id="PF06089">
    <property type="entry name" value="Asparaginase_II"/>
    <property type="match status" value="1"/>
</dbReference>
<proteinExistence type="predicted"/>
<dbReference type="PANTHER" id="PTHR42110:SF1">
    <property type="entry name" value="L-ASPARAGINASE, PUTATIVE (AFU_ORTHOLOGUE AFUA_3G11890)-RELATED"/>
    <property type="match status" value="1"/>
</dbReference>
<dbReference type="InterPro" id="IPR010349">
    <property type="entry name" value="Asparaginase_II"/>
</dbReference>
<sequence>MADAIPMVEIHRGAFAESGHRGHAVICDARGEIRAAWGDPGAVILPRSSCKMLQALPLVESGAARDLSTEQLALACASHQGAEMHVTRVARWLADLGMSDDDLRCGPQIPDDREERGRLREAVEAPCQLHNNCSGKHAGFLTLNRHLGGDTEYQEPEHPVQRAVRAAFEEMTGAESPGYGIDGCSAPNFATTMHGLALAMARMAAPAGLGATRADAAERLVAAMVAHPLLVAGEGRACSELMEAAGGAVAIKTGAEGVFVAIWPEKGIGLAVKIEDGGTRASECAVATLLCRLGALSAAHPAVIRRMRPVITNRRGLVVGEIMPSAALWGNGAPI</sequence>
<name>A0A2W5NJW9_RHOSU</name>
<comment type="caution">
    <text evidence="1">The sequence shown here is derived from an EMBL/GenBank/DDBJ whole genome shotgun (WGS) entry which is preliminary data.</text>
</comment>